<gene>
    <name evidence="1" type="ORF">GCM10022404_24490</name>
</gene>
<dbReference type="Proteomes" id="UP001399917">
    <property type="component" value="Unassembled WGS sequence"/>
</dbReference>
<accession>A0ABP7KDW8</accession>
<dbReference type="EMBL" id="BAABDF010000007">
    <property type="protein sequence ID" value="GAA3873755.1"/>
    <property type="molecule type" value="Genomic_DNA"/>
</dbReference>
<sequence length="60" mass="7264">MHILPMRLPSPPEIPKYGFAAEREIYRERLRQIERDRKPWWHVARRAPRGIQVGRQVCTD</sequence>
<keyword evidence="2" id="KW-1185">Reference proteome</keyword>
<name>A0ABP7KDW8_9RHOB</name>
<evidence type="ECO:0000313" key="2">
    <source>
        <dbReference type="Proteomes" id="UP001399917"/>
    </source>
</evidence>
<evidence type="ECO:0000313" key="1">
    <source>
        <dbReference type="EMBL" id="GAA3873755.1"/>
    </source>
</evidence>
<comment type="caution">
    <text evidence="1">The sequence shown here is derived from an EMBL/GenBank/DDBJ whole genome shotgun (WGS) entry which is preliminary data.</text>
</comment>
<reference evidence="2" key="1">
    <citation type="journal article" date="2019" name="Int. J. Syst. Evol. Microbiol.">
        <title>The Global Catalogue of Microorganisms (GCM) 10K type strain sequencing project: providing services to taxonomists for standard genome sequencing and annotation.</title>
        <authorList>
            <consortium name="The Broad Institute Genomics Platform"/>
            <consortium name="The Broad Institute Genome Sequencing Center for Infectious Disease"/>
            <person name="Wu L."/>
            <person name="Ma J."/>
        </authorList>
    </citation>
    <scope>NUCLEOTIDE SEQUENCE [LARGE SCALE GENOMIC DNA]</scope>
    <source>
        <strain evidence="2">JCM 17190</strain>
    </source>
</reference>
<dbReference type="RefSeq" id="WP_344847500.1">
    <property type="nucleotide sequence ID" value="NZ_BAABDF010000007.1"/>
</dbReference>
<proteinExistence type="predicted"/>
<organism evidence="1 2">
    <name type="scientific">Celeribacter arenosi</name>
    <dbReference type="NCBI Taxonomy" id="792649"/>
    <lineage>
        <taxon>Bacteria</taxon>
        <taxon>Pseudomonadati</taxon>
        <taxon>Pseudomonadota</taxon>
        <taxon>Alphaproteobacteria</taxon>
        <taxon>Rhodobacterales</taxon>
        <taxon>Roseobacteraceae</taxon>
        <taxon>Celeribacter</taxon>
    </lineage>
</organism>
<protein>
    <submittedName>
        <fullName evidence="1">Uncharacterized protein</fullName>
    </submittedName>
</protein>